<evidence type="ECO:0000256" key="2">
    <source>
        <dbReference type="ARBA" id="ARBA00004924"/>
    </source>
</evidence>
<evidence type="ECO:0000256" key="3">
    <source>
        <dbReference type="ARBA" id="ARBA00007588"/>
    </source>
</evidence>
<sequence>MNPRLPDRVGARAGSGADRPHYTCVGIGAGPANLSLASLLHRHPSLPHLFLDAKRAFSWHDGQQIARSSLQVTLFKDLVTLADPTNPYSFLAYLHDQGRLYHFINAQFSEVPRQEFRDYLDWVGRRNPHVVFGERVERVEFDDDRFVVHSTGQIITADNIVVGVGRIPWLPPLARGLRGETQFHVAEFVGRARNLRDKRVCVVGGGQSGAEAFLDLISRPEDERPRRVTWVSRRSNYFPIDDSPFTNDYYTPSHADHFFRLPREVREDFVVRHVLSSDGISESTLRAIYQQVYVLRFLERAKDATCLLPGREVIAAAGDDRRGWDLTLVHREEPEAPETVTADAVVWATGFTQAALDFLDPIVGRLEREGSEFRIDAAFAVRWDGPADRNVFVQNAARRQRGLADPNLSLNAWRSRRILDRITGMSGDSQLPSFIEWSATDGPGPR</sequence>
<dbReference type="InterPro" id="IPR036188">
    <property type="entry name" value="FAD/NAD-bd_sf"/>
</dbReference>
<dbReference type="PANTHER" id="PTHR42802:SF1">
    <property type="entry name" value="L-ORNITHINE N(5)-MONOOXYGENASE"/>
    <property type="match status" value="1"/>
</dbReference>
<keyword evidence="6" id="KW-0285">Flavoprotein</keyword>
<comment type="catalytic activity">
    <reaction evidence="15">
        <text>L-lysine + NADPH + O2 = N(6)-hydroxy-L-lysine + NADP(+) + H2O</text>
        <dbReference type="Rhea" id="RHEA:23228"/>
        <dbReference type="ChEBI" id="CHEBI:15377"/>
        <dbReference type="ChEBI" id="CHEBI:15379"/>
        <dbReference type="ChEBI" id="CHEBI:32551"/>
        <dbReference type="ChEBI" id="CHEBI:57783"/>
        <dbReference type="ChEBI" id="CHEBI:57820"/>
        <dbReference type="ChEBI" id="CHEBI:58349"/>
        <dbReference type="EC" id="1.14.13.59"/>
    </reaction>
</comment>
<dbReference type="EC" id="1.14.13.59" evidence="4"/>
<evidence type="ECO:0000256" key="7">
    <source>
        <dbReference type="ARBA" id="ARBA00022827"/>
    </source>
</evidence>
<keyword evidence="8" id="KW-0521">NADP</keyword>
<comment type="pathway">
    <text evidence="2">Siderophore biosynthesis.</text>
</comment>
<evidence type="ECO:0000313" key="16">
    <source>
        <dbReference type="EMBL" id="SDC50015.1"/>
    </source>
</evidence>
<evidence type="ECO:0000256" key="14">
    <source>
        <dbReference type="ARBA" id="ARBA00032738"/>
    </source>
</evidence>
<dbReference type="Pfam" id="PF13434">
    <property type="entry name" value="Lys_Orn_oxgnase"/>
    <property type="match status" value="1"/>
</dbReference>
<evidence type="ECO:0000256" key="5">
    <source>
        <dbReference type="ARBA" id="ARBA00016406"/>
    </source>
</evidence>
<evidence type="ECO:0000256" key="8">
    <source>
        <dbReference type="ARBA" id="ARBA00022857"/>
    </source>
</evidence>
<dbReference type="Proteomes" id="UP000182100">
    <property type="component" value="Unassembled WGS sequence"/>
</dbReference>
<dbReference type="InterPro" id="IPR025700">
    <property type="entry name" value="Lys/Orn_oxygenase"/>
</dbReference>
<dbReference type="RefSeq" id="WP_055573066.1">
    <property type="nucleotide sequence ID" value="NZ_FMZK01000002.1"/>
</dbReference>
<evidence type="ECO:0000256" key="15">
    <source>
        <dbReference type="ARBA" id="ARBA00048407"/>
    </source>
</evidence>
<evidence type="ECO:0000256" key="6">
    <source>
        <dbReference type="ARBA" id="ARBA00022630"/>
    </source>
</evidence>
<dbReference type="EMBL" id="FMZK01000002">
    <property type="protein sequence ID" value="SDC50015.1"/>
    <property type="molecule type" value="Genomic_DNA"/>
</dbReference>
<keyword evidence="7" id="KW-0274">FAD</keyword>
<proteinExistence type="inferred from homology"/>
<reference evidence="17" key="1">
    <citation type="submission" date="2016-10" db="EMBL/GenBank/DDBJ databases">
        <authorList>
            <person name="Varghese N."/>
            <person name="Submissions S."/>
        </authorList>
    </citation>
    <scope>NUCLEOTIDE SEQUENCE [LARGE SCALE GENOMIC DNA]</scope>
    <source>
        <strain evidence="17">CGMCC 4.3504</strain>
    </source>
</reference>
<comment type="cofactor">
    <cofactor evidence="1">
        <name>FAD</name>
        <dbReference type="ChEBI" id="CHEBI:57692"/>
    </cofactor>
</comment>
<gene>
    <name evidence="16" type="ORF">SAMN05216505_102367</name>
</gene>
<comment type="similarity">
    <text evidence="3">Belongs to the lysine N(6)-hydroxylase/L-ornithine N(5)-oxygenase family.</text>
</comment>
<dbReference type="AlphaFoldDB" id="A0A1G6M4W7"/>
<evidence type="ECO:0000256" key="13">
    <source>
        <dbReference type="ARBA" id="ARBA00032493"/>
    </source>
</evidence>
<dbReference type="STRING" id="67344.SAMN05216505_102367"/>
<keyword evidence="17" id="KW-1185">Reference proteome</keyword>
<organism evidence="16 17">
    <name type="scientific">Streptomyces prasinopilosus</name>
    <dbReference type="NCBI Taxonomy" id="67344"/>
    <lineage>
        <taxon>Bacteria</taxon>
        <taxon>Bacillati</taxon>
        <taxon>Actinomycetota</taxon>
        <taxon>Actinomycetes</taxon>
        <taxon>Kitasatosporales</taxon>
        <taxon>Streptomycetaceae</taxon>
        <taxon>Streptomyces</taxon>
    </lineage>
</organism>
<name>A0A1G6M4W7_9ACTN</name>
<keyword evidence="9" id="KW-0560">Oxidoreductase</keyword>
<dbReference type="GO" id="GO:0047091">
    <property type="term" value="F:L-lysine 6-monooxygenase (NADPH) activity"/>
    <property type="evidence" value="ECO:0007669"/>
    <property type="project" value="UniProtKB-EC"/>
</dbReference>
<keyword evidence="10" id="KW-0503">Monooxygenase</keyword>
<evidence type="ECO:0000256" key="1">
    <source>
        <dbReference type="ARBA" id="ARBA00001974"/>
    </source>
</evidence>
<protein>
    <recommendedName>
        <fullName evidence="5">L-lysine N6-monooxygenase MbtG</fullName>
        <ecNumber evidence="4">1.14.13.59</ecNumber>
    </recommendedName>
    <alternativeName>
        <fullName evidence="14">Lysine 6-N-hydroxylase</fullName>
    </alternativeName>
    <alternativeName>
        <fullName evidence="13">Lysine N6-hydroxylase</fullName>
    </alternativeName>
    <alternativeName>
        <fullName evidence="11">Lysine-N-oxygenase</fullName>
    </alternativeName>
    <alternativeName>
        <fullName evidence="12">Mycobactin synthase protein G</fullName>
    </alternativeName>
</protein>
<evidence type="ECO:0000256" key="12">
    <source>
        <dbReference type="ARBA" id="ARBA00031158"/>
    </source>
</evidence>
<evidence type="ECO:0000256" key="4">
    <source>
        <dbReference type="ARBA" id="ARBA00013076"/>
    </source>
</evidence>
<evidence type="ECO:0000256" key="11">
    <source>
        <dbReference type="ARBA" id="ARBA00029939"/>
    </source>
</evidence>
<dbReference type="SUPFAM" id="SSF51905">
    <property type="entry name" value="FAD/NAD(P)-binding domain"/>
    <property type="match status" value="2"/>
</dbReference>
<accession>A0A1G6M4W7</accession>
<evidence type="ECO:0000256" key="10">
    <source>
        <dbReference type="ARBA" id="ARBA00023033"/>
    </source>
</evidence>
<evidence type="ECO:0000256" key="9">
    <source>
        <dbReference type="ARBA" id="ARBA00023002"/>
    </source>
</evidence>
<evidence type="ECO:0000313" key="17">
    <source>
        <dbReference type="Proteomes" id="UP000182100"/>
    </source>
</evidence>
<dbReference type="PANTHER" id="PTHR42802">
    <property type="entry name" value="MONOOXYGENASE"/>
    <property type="match status" value="1"/>
</dbReference>
<dbReference type="Gene3D" id="3.50.50.60">
    <property type="entry name" value="FAD/NAD(P)-binding domain"/>
    <property type="match status" value="1"/>
</dbReference>